<feature type="transmembrane region" description="Helical" evidence="7">
    <location>
        <begin position="180"/>
        <end position="198"/>
    </location>
</feature>
<reference evidence="8 9" key="1">
    <citation type="submission" date="2013-08" db="EMBL/GenBank/DDBJ databases">
        <authorList>
            <person name="Huang J."/>
            <person name="Wang G."/>
        </authorList>
    </citation>
    <scope>NUCLEOTIDE SEQUENCE [LARGE SCALE GENOMIC DNA]</scope>
    <source>
        <strain evidence="8 9">JSM 072002</strain>
    </source>
</reference>
<evidence type="ECO:0000256" key="6">
    <source>
        <dbReference type="ARBA" id="ARBA00023136"/>
    </source>
</evidence>
<organism evidence="8 9">
    <name type="scientific">Pontibacillus litoralis JSM 072002</name>
    <dbReference type="NCBI Taxonomy" id="1385512"/>
    <lineage>
        <taxon>Bacteria</taxon>
        <taxon>Bacillati</taxon>
        <taxon>Bacillota</taxon>
        <taxon>Bacilli</taxon>
        <taxon>Bacillales</taxon>
        <taxon>Bacillaceae</taxon>
        <taxon>Pontibacillus</taxon>
    </lineage>
</organism>
<keyword evidence="6 7" id="KW-0472">Membrane</keyword>
<dbReference type="GO" id="GO:0022857">
    <property type="term" value="F:transmembrane transporter activity"/>
    <property type="evidence" value="ECO:0007669"/>
    <property type="project" value="InterPro"/>
</dbReference>
<sequence length="425" mass="46781">MRKLKQTLAVFRNRTYTKIFLAAVTSRIGSIVGITAFMFYLLDRFSTQPVYATLTEMMYSAPTLLVFVFTGFAADRLDRQKVAYYADLICGGLSIVLLLSIWTEWMPLIFATLFLRSSVSKFFAPAEMSIVQGVLTEEEYTAAAGLNQMIAGVFSLFATGLGLGVYWLVGISGAIIMDGISFFLSAALIASCAIPEHVRQPNGKFFMKDIHYRAIIIDFSAGLRYIFNHSLLKALIGGFFIFGIVNGAFTVIPIYMLKYNLAPETYEQWSVIVGIVFGSCMIVGSILSPMIIHKIRIHISVSCGLIIAGFIVIACGFSQHIAFYILMMALLGLSLPLTNIAIGGWLPAIVDKKMMGRVESWIIPISMLSQTATLGIISIGFPSFFSISSLYFLCGVILLIVGICYTILLPKLSKKHTNSLHVQEA</sequence>
<feature type="transmembrane region" description="Helical" evidence="7">
    <location>
        <begin position="269"/>
        <end position="287"/>
    </location>
</feature>
<feature type="transmembrane region" description="Helical" evidence="7">
    <location>
        <begin position="149"/>
        <end position="168"/>
    </location>
</feature>
<evidence type="ECO:0000256" key="4">
    <source>
        <dbReference type="ARBA" id="ARBA00022692"/>
    </source>
</evidence>
<proteinExistence type="predicted"/>
<feature type="transmembrane region" description="Helical" evidence="7">
    <location>
        <begin position="20"/>
        <end position="42"/>
    </location>
</feature>
<keyword evidence="5 7" id="KW-1133">Transmembrane helix</keyword>
<evidence type="ECO:0000256" key="3">
    <source>
        <dbReference type="ARBA" id="ARBA00022475"/>
    </source>
</evidence>
<dbReference type="InterPro" id="IPR036259">
    <property type="entry name" value="MFS_trans_sf"/>
</dbReference>
<comment type="caution">
    <text evidence="8">The sequence shown here is derived from an EMBL/GenBank/DDBJ whole genome shotgun (WGS) entry which is preliminary data.</text>
</comment>
<evidence type="ECO:0000256" key="7">
    <source>
        <dbReference type="SAM" id="Phobius"/>
    </source>
</evidence>
<dbReference type="eggNOG" id="COG2814">
    <property type="taxonomic scope" value="Bacteria"/>
</dbReference>
<feature type="transmembrane region" description="Helical" evidence="7">
    <location>
        <begin position="361"/>
        <end position="384"/>
    </location>
</feature>
<evidence type="ECO:0000256" key="1">
    <source>
        <dbReference type="ARBA" id="ARBA00004651"/>
    </source>
</evidence>
<feature type="transmembrane region" description="Helical" evidence="7">
    <location>
        <begin position="234"/>
        <end position="257"/>
    </location>
</feature>
<dbReference type="CDD" id="cd06173">
    <property type="entry name" value="MFS_MefA_like"/>
    <property type="match status" value="1"/>
</dbReference>
<feature type="transmembrane region" description="Helical" evidence="7">
    <location>
        <begin position="325"/>
        <end position="349"/>
    </location>
</feature>
<keyword evidence="9" id="KW-1185">Reference proteome</keyword>
<evidence type="ECO:0000313" key="8">
    <source>
        <dbReference type="EMBL" id="KGX86922.1"/>
    </source>
</evidence>
<accession>A0A0A5HTH2</accession>
<feature type="transmembrane region" description="Helical" evidence="7">
    <location>
        <begin position="57"/>
        <end position="75"/>
    </location>
</feature>
<gene>
    <name evidence="8" type="ORF">N784_03460</name>
</gene>
<keyword evidence="2" id="KW-0813">Transport</keyword>
<dbReference type="InterPro" id="IPR011701">
    <property type="entry name" value="MFS"/>
</dbReference>
<evidence type="ECO:0000256" key="2">
    <source>
        <dbReference type="ARBA" id="ARBA00022448"/>
    </source>
</evidence>
<dbReference type="STRING" id="1385512.N784_03460"/>
<dbReference type="GO" id="GO:0005886">
    <property type="term" value="C:plasma membrane"/>
    <property type="evidence" value="ECO:0007669"/>
    <property type="project" value="UniProtKB-SubCell"/>
</dbReference>
<feature type="transmembrane region" description="Helical" evidence="7">
    <location>
        <begin position="390"/>
        <end position="409"/>
    </location>
</feature>
<keyword evidence="3" id="KW-1003">Cell membrane</keyword>
<dbReference type="SUPFAM" id="SSF103473">
    <property type="entry name" value="MFS general substrate transporter"/>
    <property type="match status" value="1"/>
</dbReference>
<protein>
    <submittedName>
        <fullName evidence="8">MFS transporter</fullName>
    </submittedName>
</protein>
<feature type="transmembrane region" description="Helical" evidence="7">
    <location>
        <begin position="299"/>
        <end position="319"/>
    </location>
</feature>
<feature type="transmembrane region" description="Helical" evidence="7">
    <location>
        <begin position="82"/>
        <end position="102"/>
    </location>
</feature>
<dbReference type="OrthoDB" id="9775268at2"/>
<keyword evidence="4 7" id="KW-0812">Transmembrane</keyword>
<dbReference type="RefSeq" id="WP_036834061.1">
    <property type="nucleotide sequence ID" value="NZ_AVPG01000010.1"/>
</dbReference>
<dbReference type="PANTHER" id="PTHR43266:SF8">
    <property type="entry name" value="MACROLIDE-EFFLUX PROTEIN"/>
    <property type="match status" value="1"/>
</dbReference>
<dbReference type="Pfam" id="PF07690">
    <property type="entry name" value="MFS_1"/>
    <property type="match status" value="1"/>
</dbReference>
<evidence type="ECO:0000313" key="9">
    <source>
        <dbReference type="Proteomes" id="UP000030401"/>
    </source>
</evidence>
<dbReference type="Gene3D" id="1.20.1250.20">
    <property type="entry name" value="MFS general substrate transporter like domains"/>
    <property type="match status" value="1"/>
</dbReference>
<dbReference type="EMBL" id="AVPG01000010">
    <property type="protein sequence ID" value="KGX86922.1"/>
    <property type="molecule type" value="Genomic_DNA"/>
</dbReference>
<evidence type="ECO:0000256" key="5">
    <source>
        <dbReference type="ARBA" id="ARBA00022989"/>
    </source>
</evidence>
<feature type="transmembrane region" description="Helical" evidence="7">
    <location>
        <begin position="210"/>
        <end position="227"/>
    </location>
</feature>
<dbReference type="AlphaFoldDB" id="A0A0A5HTH2"/>
<dbReference type="Proteomes" id="UP000030401">
    <property type="component" value="Unassembled WGS sequence"/>
</dbReference>
<name>A0A0A5HTH2_9BACI</name>
<dbReference type="PANTHER" id="PTHR43266">
    <property type="entry name" value="MACROLIDE-EFFLUX PROTEIN"/>
    <property type="match status" value="1"/>
</dbReference>
<comment type="subcellular location">
    <subcellularLocation>
        <location evidence="1">Cell membrane</location>
        <topology evidence="1">Multi-pass membrane protein</topology>
    </subcellularLocation>
</comment>